<keyword evidence="2" id="KW-1185">Reference proteome</keyword>
<sequence length="422" mass="48676">MELNIGIIDSDQANEFLRSLWAEIATEFGSCGWSYMPYKDIQGKRIHFGVMAAGQHALAVSISYKDRGSIINLYFDYPDTKKSLELDSPLGQQLKRVVRKARRNMGNYQKYLVTEQIKSYFPLSFYETKFFKSGLLSEEVTEISFPVWAYDNNQCNGLAVQKLNQIMDFLAVETNVPFWKNPEKMKIHAKSTAVLKTEQYQDDDFISEYSLQNDCLVISKKGKAFLDFMINNNDINEDLNKFLNACYHFHTARKYDAQIFDYKGYKHTLSEDESRLEVDIYTKNKDLETAFRLGNSHTEIASTLYMSALEVVTLIGFKEDKCDSCGQTKFSIMRRVKELASKYLNPVAADSLSDYYNKRSEYLHKGSILTNPTPSFSSVPLLDKDDNTGTNFPVKVMVDHLREDTSYILRNFYKEHFANILS</sequence>
<evidence type="ECO:0000313" key="2">
    <source>
        <dbReference type="Proteomes" id="UP001596142"/>
    </source>
</evidence>
<dbReference type="RefSeq" id="WP_385943060.1">
    <property type="nucleotide sequence ID" value="NZ_JBHSOZ010000016.1"/>
</dbReference>
<reference evidence="2" key="1">
    <citation type="journal article" date="2019" name="Int. J. Syst. Evol. Microbiol.">
        <title>The Global Catalogue of Microorganisms (GCM) 10K type strain sequencing project: providing services to taxonomists for standard genome sequencing and annotation.</title>
        <authorList>
            <consortium name="The Broad Institute Genomics Platform"/>
            <consortium name="The Broad Institute Genome Sequencing Center for Infectious Disease"/>
            <person name="Wu L."/>
            <person name="Ma J."/>
        </authorList>
    </citation>
    <scope>NUCLEOTIDE SEQUENCE [LARGE SCALE GENOMIC DNA]</scope>
    <source>
        <strain evidence="2">CECT 7184</strain>
    </source>
</reference>
<proteinExistence type="predicted"/>
<gene>
    <name evidence="1" type="ORF">ACFPU1_16660</name>
</gene>
<dbReference type="EMBL" id="JBHSOZ010000016">
    <property type="protein sequence ID" value="MFC5714379.1"/>
    <property type="molecule type" value="Genomic_DNA"/>
</dbReference>
<dbReference type="Proteomes" id="UP001596142">
    <property type="component" value="Unassembled WGS sequence"/>
</dbReference>
<evidence type="ECO:0008006" key="3">
    <source>
        <dbReference type="Google" id="ProtNLM"/>
    </source>
</evidence>
<accession>A0ABW0YWG6</accession>
<organism evidence="1 2">
    <name type="scientific">Thalassorhabdus alkalitolerans</name>
    <dbReference type="NCBI Taxonomy" id="2282697"/>
    <lineage>
        <taxon>Bacteria</taxon>
        <taxon>Bacillati</taxon>
        <taxon>Bacillota</taxon>
        <taxon>Bacilli</taxon>
        <taxon>Bacillales</taxon>
        <taxon>Bacillaceae</taxon>
        <taxon>Thalassorhabdus</taxon>
    </lineage>
</organism>
<name>A0ABW0YWG6_9BACI</name>
<protein>
    <recommendedName>
        <fullName evidence="3">Apea-like HEPN domain-containing protein</fullName>
    </recommendedName>
</protein>
<evidence type="ECO:0000313" key="1">
    <source>
        <dbReference type="EMBL" id="MFC5714379.1"/>
    </source>
</evidence>
<comment type="caution">
    <text evidence="1">The sequence shown here is derived from an EMBL/GenBank/DDBJ whole genome shotgun (WGS) entry which is preliminary data.</text>
</comment>